<dbReference type="InterPro" id="IPR029033">
    <property type="entry name" value="His_PPase_superfam"/>
</dbReference>
<keyword evidence="1" id="KW-0413">Isomerase</keyword>
<dbReference type="InterPro" id="IPR050275">
    <property type="entry name" value="PGM_Phosphatase"/>
</dbReference>
<dbReference type="GO" id="GO:0005737">
    <property type="term" value="C:cytoplasm"/>
    <property type="evidence" value="ECO:0007669"/>
    <property type="project" value="TreeGrafter"/>
</dbReference>
<proteinExistence type="predicted"/>
<dbReference type="AlphaFoldDB" id="D7WDQ9"/>
<sequence length="194" mass="21209">MTTTRVLLIRHGQTPTTGVVLPGRAAGLHLSETGRQQAERVAVQLKERFSLIDAIFTSPLERTRETAEPTARVFGLEPVVDDAFIECDFGDWTGQKLTDLSKLPEWQTVQKTPSQFRFPGGESFVEMQDRVVAGIERAAAQFPGGVVACFSHADPIKAAITHYRGVNLDEFQKAKADPASVTVIEFAEGVGRVV</sequence>
<dbReference type="PANTHER" id="PTHR48100:SF1">
    <property type="entry name" value="HISTIDINE PHOSPHATASE FAMILY PROTEIN-RELATED"/>
    <property type="match status" value="1"/>
</dbReference>
<gene>
    <name evidence="1" type="ORF">HMPREF0291_11947</name>
</gene>
<dbReference type="HOGENOM" id="CLU_033323_8_0_11"/>
<dbReference type="Proteomes" id="UP000004208">
    <property type="component" value="Unassembled WGS sequence"/>
</dbReference>
<dbReference type="SUPFAM" id="SSF53254">
    <property type="entry name" value="Phosphoglycerate mutase-like"/>
    <property type="match status" value="1"/>
</dbReference>
<dbReference type="EC" id="5.4.2.-" evidence="1"/>
<dbReference type="Gene3D" id="3.40.50.1240">
    <property type="entry name" value="Phosphoglycerate mutase-like"/>
    <property type="match status" value="1"/>
</dbReference>
<organism evidence="1 2">
    <name type="scientific">Corynebacterium genitalium ATCC 33030</name>
    <dbReference type="NCBI Taxonomy" id="585529"/>
    <lineage>
        <taxon>Bacteria</taxon>
        <taxon>Bacillati</taxon>
        <taxon>Actinomycetota</taxon>
        <taxon>Actinomycetes</taxon>
        <taxon>Mycobacteriales</taxon>
        <taxon>Corynebacteriaceae</taxon>
        <taxon>Corynebacterium</taxon>
    </lineage>
</organism>
<accession>D7WDQ9</accession>
<dbReference type="RefSeq" id="WP_005290862.1">
    <property type="nucleotide sequence ID" value="NZ_CM000961.1"/>
</dbReference>
<name>D7WDQ9_9CORY</name>
<comment type="caution">
    <text evidence="1">The sequence shown here is derived from an EMBL/GenBank/DDBJ whole genome shotgun (WGS) entry which is preliminary data.</text>
</comment>
<dbReference type="GO" id="GO:0016853">
    <property type="term" value="F:isomerase activity"/>
    <property type="evidence" value="ECO:0007669"/>
    <property type="project" value="UniProtKB-KW"/>
</dbReference>
<reference evidence="1" key="1">
    <citation type="submission" date="2010-06" db="EMBL/GenBank/DDBJ databases">
        <authorList>
            <person name="Muzny D."/>
            <person name="Qin X."/>
            <person name="Buhay C."/>
            <person name="Dugan-Rocha S."/>
            <person name="Ding Y."/>
            <person name="Chen G."/>
            <person name="Hawes A."/>
            <person name="Holder M."/>
            <person name="Jhangiani S."/>
            <person name="Johnson A."/>
            <person name="Khan Z."/>
            <person name="Li Z."/>
            <person name="Liu W."/>
            <person name="Liu X."/>
            <person name="Perez L."/>
            <person name="Shen H."/>
            <person name="Wang Q."/>
            <person name="Watt J."/>
            <person name="Xi L."/>
            <person name="Xin Y."/>
            <person name="Zhou J."/>
            <person name="Deng J."/>
            <person name="Jiang H."/>
            <person name="Liu Y."/>
            <person name="Qu J."/>
            <person name="Song X.-Z."/>
            <person name="Zhang L."/>
            <person name="Villasana D."/>
            <person name="Johnson A."/>
            <person name="Liu J."/>
            <person name="Liyanage D."/>
            <person name="Lorensuhewa L."/>
            <person name="Robinson T."/>
            <person name="Song A."/>
            <person name="Song B.-B."/>
            <person name="Dinh H."/>
            <person name="Thornton R."/>
            <person name="Coyle M."/>
            <person name="Francisco L."/>
            <person name="Jackson L."/>
            <person name="Javaid M."/>
            <person name="Korchina V."/>
            <person name="Kovar C."/>
            <person name="Mata R."/>
            <person name="Mathew T."/>
            <person name="Ngo R."/>
            <person name="Nguyen L."/>
            <person name="Nguyen N."/>
            <person name="Okwuonu G."/>
            <person name="Ongeri F."/>
            <person name="Pham C."/>
            <person name="Simmons D."/>
            <person name="Wilczek-Boney K."/>
            <person name="Hale W."/>
            <person name="Jakkamsetti A."/>
            <person name="Pham P."/>
            <person name="Ruth R."/>
            <person name="San Lucas F."/>
            <person name="Warren J."/>
            <person name="Zhang J."/>
            <person name="Zhao Z."/>
            <person name="Zhou C."/>
            <person name="Zhu D."/>
            <person name="Lee S."/>
            <person name="Bess C."/>
            <person name="Blankenburg K."/>
            <person name="Forbes L."/>
            <person name="Fu Q."/>
            <person name="Gubbala S."/>
            <person name="Hirani K."/>
            <person name="Jayaseelan J.C."/>
            <person name="Lara F."/>
            <person name="Munidasa M."/>
            <person name="Palculict T."/>
            <person name="Patil S."/>
            <person name="Pu L.-L."/>
            <person name="Saada N."/>
            <person name="Tang L."/>
            <person name="Weissenberger G."/>
            <person name="Zhu Y."/>
            <person name="Hemphill L."/>
            <person name="Shang Y."/>
            <person name="Youmans B."/>
            <person name="Ayvaz T."/>
            <person name="Ross M."/>
            <person name="Santibanez J."/>
            <person name="Aqrawi P."/>
            <person name="Gross S."/>
            <person name="Joshi V."/>
            <person name="Fowler G."/>
            <person name="Nazareth L."/>
            <person name="Reid J."/>
            <person name="Worley K."/>
            <person name="Petrosino J."/>
            <person name="Highlander S."/>
            <person name="Gibbs R."/>
        </authorList>
    </citation>
    <scope>NUCLEOTIDE SEQUENCE [LARGE SCALE GENOMIC DNA]</scope>
    <source>
        <strain evidence="1">ATCC 33030</strain>
    </source>
</reference>
<dbReference type="GO" id="GO:0016791">
    <property type="term" value="F:phosphatase activity"/>
    <property type="evidence" value="ECO:0007669"/>
    <property type="project" value="TreeGrafter"/>
</dbReference>
<dbReference type="Pfam" id="PF00300">
    <property type="entry name" value="His_Phos_1"/>
    <property type="match status" value="1"/>
</dbReference>
<dbReference type="SMART" id="SM00855">
    <property type="entry name" value="PGAM"/>
    <property type="match status" value="1"/>
</dbReference>
<dbReference type="STRING" id="585529.HMPREF0291_11947"/>
<dbReference type="CDD" id="cd07067">
    <property type="entry name" value="HP_PGM_like"/>
    <property type="match status" value="1"/>
</dbReference>
<dbReference type="EMBL" id="ACLJ02000003">
    <property type="protein sequence ID" value="EFK54290.1"/>
    <property type="molecule type" value="Genomic_DNA"/>
</dbReference>
<keyword evidence="2" id="KW-1185">Reference proteome</keyword>
<evidence type="ECO:0000313" key="1">
    <source>
        <dbReference type="EMBL" id="EFK54290.1"/>
    </source>
</evidence>
<dbReference type="eggNOG" id="COG0406">
    <property type="taxonomic scope" value="Bacteria"/>
</dbReference>
<dbReference type="OrthoDB" id="4120859at2"/>
<evidence type="ECO:0000313" key="2">
    <source>
        <dbReference type="Proteomes" id="UP000004208"/>
    </source>
</evidence>
<dbReference type="PANTHER" id="PTHR48100">
    <property type="entry name" value="BROAD-SPECIFICITY PHOSPHATASE YOR283W-RELATED"/>
    <property type="match status" value="1"/>
</dbReference>
<protein>
    <submittedName>
        <fullName evidence="1">Phosphomutase family protein</fullName>
        <ecNumber evidence="1">5.4.2.-</ecNumber>
    </submittedName>
</protein>
<dbReference type="InterPro" id="IPR013078">
    <property type="entry name" value="His_Pase_superF_clade-1"/>
</dbReference>